<name>A0ABS0T633_9STAP</name>
<comment type="catalytic activity">
    <reaction evidence="8 9">
        <text>hydroxymethylbilane = uroporphyrinogen III + H2O</text>
        <dbReference type="Rhea" id="RHEA:18965"/>
        <dbReference type="ChEBI" id="CHEBI:15377"/>
        <dbReference type="ChEBI" id="CHEBI:57308"/>
        <dbReference type="ChEBI" id="CHEBI:57845"/>
        <dbReference type="EC" id="4.2.1.75"/>
    </reaction>
</comment>
<dbReference type="EC" id="4.2.1.75" evidence="3 9"/>
<dbReference type="PANTHER" id="PTHR38042:SF1">
    <property type="entry name" value="UROPORPHYRINOGEN-III SYNTHASE, CHLOROPLASTIC"/>
    <property type="match status" value="1"/>
</dbReference>
<evidence type="ECO:0000256" key="4">
    <source>
        <dbReference type="ARBA" id="ARBA00023239"/>
    </source>
</evidence>
<keyword evidence="5 9" id="KW-0627">Porphyrin biosynthesis</keyword>
<keyword evidence="4 9" id="KW-0456">Lyase</keyword>
<sequence>MTQTHDYENTLVNIYHLPLIRTQKLMFDTQQLKVHYHWLLFSSKNAVRYFLPYIEQTSFDKVAVIGKKTEAYCIEHGINVDFTPDLYSQEGFLDAFHNECSTSILIPSSQGARPLLHETLRHQGHKVCKIDLYRSIPYLKNIKKAHQLVDEKKIDYITFASSSAVRAFFDDSYELNSDIGVVTIGAQTQQTANQYGIDNISANIQTLDAMIKKIIETRE</sequence>
<evidence type="ECO:0000259" key="10">
    <source>
        <dbReference type="Pfam" id="PF02602"/>
    </source>
</evidence>
<evidence type="ECO:0000313" key="11">
    <source>
        <dbReference type="EMBL" id="MBI5974198.1"/>
    </source>
</evidence>
<keyword evidence="12" id="KW-1185">Reference proteome</keyword>
<evidence type="ECO:0000256" key="6">
    <source>
        <dbReference type="ARBA" id="ARBA00037589"/>
    </source>
</evidence>
<dbReference type="CDD" id="cd06578">
    <property type="entry name" value="HemD"/>
    <property type="match status" value="1"/>
</dbReference>
<feature type="domain" description="Tetrapyrrole biosynthesis uroporphyrinogen III synthase" evidence="10">
    <location>
        <begin position="13"/>
        <end position="211"/>
    </location>
</feature>
<evidence type="ECO:0000256" key="5">
    <source>
        <dbReference type="ARBA" id="ARBA00023244"/>
    </source>
</evidence>
<dbReference type="EMBL" id="JABANU010000002">
    <property type="protein sequence ID" value="MBI5974198.1"/>
    <property type="molecule type" value="Genomic_DNA"/>
</dbReference>
<evidence type="ECO:0000313" key="12">
    <source>
        <dbReference type="Proteomes" id="UP000751852"/>
    </source>
</evidence>
<organism evidence="11 12">
    <name type="scientific">Staphylococcus canis</name>
    <dbReference type="NCBI Taxonomy" id="2724942"/>
    <lineage>
        <taxon>Bacteria</taxon>
        <taxon>Bacillati</taxon>
        <taxon>Bacillota</taxon>
        <taxon>Bacilli</taxon>
        <taxon>Bacillales</taxon>
        <taxon>Staphylococcaceae</taxon>
        <taxon>Staphylococcus</taxon>
    </lineage>
</organism>
<dbReference type="SUPFAM" id="SSF69618">
    <property type="entry name" value="HemD-like"/>
    <property type="match status" value="1"/>
</dbReference>
<dbReference type="Pfam" id="PF02602">
    <property type="entry name" value="HEM4"/>
    <property type="match status" value="1"/>
</dbReference>
<reference evidence="11 12" key="1">
    <citation type="submission" date="2020-04" db="EMBL/GenBank/DDBJ databases">
        <title>Staphylococcus species from domestic dog.</title>
        <authorList>
            <person name="Paterson G.K."/>
        </authorList>
    </citation>
    <scope>NUCLEOTIDE SEQUENCE [LARGE SCALE GENOMIC DNA]</scope>
    <source>
        <strain evidence="11 12">H16/1A</strain>
    </source>
</reference>
<comment type="pathway">
    <text evidence="1 9">Porphyrin-containing compound metabolism; protoporphyrin-IX biosynthesis; coproporphyrinogen-III from 5-aminolevulinate: step 3/4.</text>
</comment>
<comment type="function">
    <text evidence="6 9">Catalyzes cyclization of the linear tetrapyrrole, hydroxymethylbilane, to the macrocyclic uroporphyrinogen III.</text>
</comment>
<evidence type="ECO:0000256" key="8">
    <source>
        <dbReference type="ARBA" id="ARBA00048617"/>
    </source>
</evidence>
<accession>A0ABS0T633</accession>
<evidence type="ECO:0000256" key="2">
    <source>
        <dbReference type="ARBA" id="ARBA00008133"/>
    </source>
</evidence>
<evidence type="ECO:0000256" key="7">
    <source>
        <dbReference type="ARBA" id="ARBA00040167"/>
    </source>
</evidence>
<proteinExistence type="inferred from homology"/>
<dbReference type="Proteomes" id="UP000751852">
    <property type="component" value="Unassembled WGS sequence"/>
</dbReference>
<evidence type="ECO:0000256" key="3">
    <source>
        <dbReference type="ARBA" id="ARBA00013109"/>
    </source>
</evidence>
<protein>
    <recommendedName>
        <fullName evidence="7 9">Uroporphyrinogen-III synthase</fullName>
        <ecNumber evidence="3 9">4.2.1.75</ecNumber>
    </recommendedName>
</protein>
<dbReference type="Gene3D" id="3.40.50.10090">
    <property type="match status" value="2"/>
</dbReference>
<dbReference type="PANTHER" id="PTHR38042">
    <property type="entry name" value="UROPORPHYRINOGEN-III SYNTHASE, CHLOROPLASTIC"/>
    <property type="match status" value="1"/>
</dbReference>
<evidence type="ECO:0000256" key="1">
    <source>
        <dbReference type="ARBA" id="ARBA00004772"/>
    </source>
</evidence>
<dbReference type="InterPro" id="IPR003754">
    <property type="entry name" value="4pyrrol_synth_uPrphyn_synth"/>
</dbReference>
<gene>
    <name evidence="11" type="ORF">HHH54_01140</name>
</gene>
<dbReference type="InterPro" id="IPR039793">
    <property type="entry name" value="UROS/Hem4"/>
</dbReference>
<comment type="similarity">
    <text evidence="2 9">Belongs to the uroporphyrinogen-III synthase family.</text>
</comment>
<comment type="caution">
    <text evidence="11">The sequence shown here is derived from an EMBL/GenBank/DDBJ whole genome shotgun (WGS) entry which is preliminary data.</text>
</comment>
<evidence type="ECO:0000256" key="9">
    <source>
        <dbReference type="RuleBase" id="RU366031"/>
    </source>
</evidence>
<dbReference type="InterPro" id="IPR036108">
    <property type="entry name" value="4pyrrol_syn_uPrphyn_synt_sf"/>
</dbReference>